<evidence type="ECO:0000256" key="3">
    <source>
        <dbReference type="ARBA" id="ARBA00023315"/>
    </source>
</evidence>
<keyword evidence="3" id="KW-0012">Acyltransferase</keyword>
<proteinExistence type="inferred from homology"/>
<organism evidence="4">
    <name type="scientific">Anthurium amnicola</name>
    <dbReference type="NCBI Taxonomy" id="1678845"/>
    <lineage>
        <taxon>Eukaryota</taxon>
        <taxon>Viridiplantae</taxon>
        <taxon>Streptophyta</taxon>
        <taxon>Embryophyta</taxon>
        <taxon>Tracheophyta</taxon>
        <taxon>Spermatophyta</taxon>
        <taxon>Magnoliopsida</taxon>
        <taxon>Liliopsida</taxon>
        <taxon>Araceae</taxon>
        <taxon>Pothoideae</taxon>
        <taxon>Potheae</taxon>
        <taxon>Anthurium</taxon>
    </lineage>
</organism>
<dbReference type="Gene3D" id="3.30.559.10">
    <property type="entry name" value="Chloramphenicol acetyltransferase-like domain"/>
    <property type="match status" value="2"/>
</dbReference>
<keyword evidence="2 4" id="KW-0808">Transferase</keyword>
<name>A0A1D1Y4U8_9ARAE</name>
<dbReference type="PANTHER" id="PTHR31642">
    <property type="entry name" value="TRICHOTHECENE 3-O-ACETYLTRANSFERASE"/>
    <property type="match status" value="1"/>
</dbReference>
<sequence length="457" mass="50304">METTSLQITDQDVEKGEVEVLVSFRNPTPVETVYLSNIDQTVAFPVETIFFFGASPGGQTQGVAERVKKSVSEVLLGTYYFMAGRLNLNPESRRLELVCNNAGVPFAAATSRLRIEDLGDVTLPNPSFQRLILRTGDEFGGLSETPVFTVQVTRFACGGFSTGFVTNHSILDGRAAADMFGNLASVCRGEGMKKVDLYNDRTCLRARVPPRIQYEHTEYTKLIIDTKPSFSCSSFTSPDQPSHSPSLLQLSSSHSYRVFPFTVDKIRALKEKATATCSTFEALVAHVWRARTKAVFDDPARVSTVLFAVDVRSRLTTPLPEGFVGNAVVTASASATVAEMEAKPFPFCVEMVKRAIGRVTEEYVRSVIDWLEVHRGIPSTVGGNFFVSAWWKLPFHELDLGYGRPLYGGPVVSGMDEFVLLLSDGTGCMKKEGGGVNVWVVLEHDKMERFVGYVLDI</sequence>
<reference evidence="4" key="1">
    <citation type="submission" date="2015-07" db="EMBL/GenBank/DDBJ databases">
        <title>Transcriptome Assembly of Anthurium amnicola.</title>
        <authorList>
            <person name="Suzuki J."/>
        </authorList>
    </citation>
    <scope>NUCLEOTIDE SEQUENCE</scope>
</reference>
<gene>
    <name evidence="4" type="primary">HHT1_26</name>
    <name evidence="4" type="ORF">g.39809</name>
</gene>
<evidence type="ECO:0000313" key="4">
    <source>
        <dbReference type="EMBL" id="JAT49671.1"/>
    </source>
</evidence>
<dbReference type="GO" id="GO:0016747">
    <property type="term" value="F:acyltransferase activity, transferring groups other than amino-acyl groups"/>
    <property type="evidence" value="ECO:0007669"/>
    <property type="project" value="TreeGrafter"/>
</dbReference>
<evidence type="ECO:0000256" key="1">
    <source>
        <dbReference type="ARBA" id="ARBA00009861"/>
    </source>
</evidence>
<accession>A0A1D1Y4U8</accession>
<evidence type="ECO:0000256" key="2">
    <source>
        <dbReference type="ARBA" id="ARBA00022679"/>
    </source>
</evidence>
<dbReference type="Pfam" id="PF02458">
    <property type="entry name" value="Transferase"/>
    <property type="match status" value="1"/>
</dbReference>
<dbReference type="EMBL" id="GDJX01018265">
    <property type="protein sequence ID" value="JAT49671.1"/>
    <property type="molecule type" value="Transcribed_RNA"/>
</dbReference>
<dbReference type="AlphaFoldDB" id="A0A1D1Y4U8"/>
<dbReference type="InterPro" id="IPR023213">
    <property type="entry name" value="CAT-like_dom_sf"/>
</dbReference>
<dbReference type="PANTHER" id="PTHR31642:SF231">
    <property type="entry name" value="BAHD FAMILY ACYLTRANSFERASE, CLADE V"/>
    <property type="match status" value="1"/>
</dbReference>
<comment type="similarity">
    <text evidence="1">Belongs to the plant acyltransferase family.</text>
</comment>
<protein>
    <submittedName>
        <fullName evidence="4">Omega-hydroxypalmitate O-feruloyl transferase</fullName>
    </submittedName>
</protein>
<dbReference type="InterPro" id="IPR050317">
    <property type="entry name" value="Plant_Fungal_Acyltransferase"/>
</dbReference>